<keyword evidence="1" id="KW-1133">Transmembrane helix</keyword>
<gene>
    <name evidence="2" type="ordered locus">DP2027</name>
</gene>
<dbReference type="KEGG" id="dps:DP2027"/>
<proteinExistence type="predicted"/>
<organism evidence="2 3">
    <name type="scientific">Desulfotalea psychrophila (strain LSv54 / DSM 12343)</name>
    <dbReference type="NCBI Taxonomy" id="177439"/>
    <lineage>
        <taxon>Bacteria</taxon>
        <taxon>Pseudomonadati</taxon>
        <taxon>Thermodesulfobacteriota</taxon>
        <taxon>Desulfobulbia</taxon>
        <taxon>Desulfobulbales</taxon>
        <taxon>Desulfocapsaceae</taxon>
        <taxon>Desulfotalea</taxon>
    </lineage>
</organism>
<name>Q6ALL9_DESPS</name>
<feature type="transmembrane region" description="Helical" evidence="1">
    <location>
        <begin position="79"/>
        <end position="100"/>
    </location>
</feature>
<accession>Q6ALL9</accession>
<keyword evidence="1" id="KW-0472">Membrane</keyword>
<dbReference type="AlphaFoldDB" id="Q6ALL9"/>
<keyword evidence="1" id="KW-0812">Transmembrane</keyword>
<dbReference type="EMBL" id="CR522870">
    <property type="protein sequence ID" value="CAG36756.1"/>
    <property type="molecule type" value="Genomic_DNA"/>
</dbReference>
<dbReference type="HOGENOM" id="CLU_2272868_0_0_7"/>
<evidence type="ECO:0000256" key="1">
    <source>
        <dbReference type="SAM" id="Phobius"/>
    </source>
</evidence>
<keyword evidence="3" id="KW-1185">Reference proteome</keyword>
<evidence type="ECO:0000313" key="3">
    <source>
        <dbReference type="Proteomes" id="UP000000602"/>
    </source>
</evidence>
<evidence type="ECO:0000313" key="2">
    <source>
        <dbReference type="EMBL" id="CAG36756.1"/>
    </source>
</evidence>
<sequence>MKTIDLVKRCTSPTSITPQGDDPAVLPRYDSRRISSDEFPEGYRSAIILLPLGEGLHPAPLPEQILDSQKSQAQASPHLAGASLFFLPSKQIVLLFLLIAPL</sequence>
<reference evidence="3" key="1">
    <citation type="journal article" date="2004" name="Environ. Microbiol.">
        <title>The genome of Desulfotalea psychrophila, a sulfate-reducing bacterium from permanently cold Arctic sediments.</title>
        <authorList>
            <person name="Rabus R."/>
            <person name="Ruepp A."/>
            <person name="Frickey T."/>
            <person name="Rattei T."/>
            <person name="Fartmann B."/>
            <person name="Stark M."/>
            <person name="Bauer M."/>
            <person name="Zibat A."/>
            <person name="Lombardot T."/>
            <person name="Becker I."/>
            <person name="Amann J."/>
            <person name="Gellner K."/>
            <person name="Teeling H."/>
            <person name="Leuschner W.D."/>
            <person name="Gloeckner F.-O."/>
            <person name="Lupas A.N."/>
            <person name="Amann R."/>
            <person name="Klenk H.-P."/>
        </authorList>
    </citation>
    <scope>NUCLEOTIDE SEQUENCE [LARGE SCALE GENOMIC DNA]</scope>
    <source>
        <strain evidence="3">DSM 12343 / LSv54</strain>
    </source>
</reference>
<protein>
    <submittedName>
        <fullName evidence="2">Uncharacterized protein</fullName>
    </submittedName>
</protein>
<dbReference type="Proteomes" id="UP000000602">
    <property type="component" value="Chromosome"/>
</dbReference>
<dbReference type="STRING" id="177439.DP2027"/>